<evidence type="ECO:0000313" key="1">
    <source>
        <dbReference type="EMBL" id="CAG8745139.1"/>
    </source>
</evidence>
<name>A0A9N9NNS7_9GLOM</name>
<proteinExistence type="predicted"/>
<evidence type="ECO:0000313" key="2">
    <source>
        <dbReference type="Proteomes" id="UP000789405"/>
    </source>
</evidence>
<keyword evidence="2" id="KW-1185">Reference proteome</keyword>
<dbReference type="AlphaFoldDB" id="A0A9N9NNS7"/>
<feature type="non-terminal residue" evidence="1">
    <location>
        <position position="608"/>
    </location>
</feature>
<sequence length="608" mass="71208">MAERELLVNNYSQQVERLLKQLNIKEFDYSKCEHRNPIAHGGFSFVYSIIYQGKQYALKFLNNNMSYDDKSFRLLRHELDRLQTENITFIKHELFIDQFGLNKGINLINQDEILETEAVLGNNGILKKEKISQPIPIIYLPKNNMKEAEHNNVTEVEHDNVIEKERDNWIETEHNNVQIHIPILTLHYQCDASTEFVQNIRDMLDISDTAKKTLMLKEKFNHYGNYVVTSAIIGGVITIKNWSKIDDICKLRLKAYLQWSIDYAKGIRLKNFEDAPIDDLNIVINSKNVHNAEELYKWIKDLHNYKYLEIISFEKFTPTYQLLPEDLIQKISGYFDIKLIDGSYPVQASNFRFHDKKSLLEWITSPELPLKLYICDLIQDNSLQYGIILQQNGIILKEKDGLELDKIPFTEHSSMLNIPLEDFKNSKKQFSNAIYCQIIFHTVKISFDLSDIVYLQDFLNTINSKPQGHEPPKNFCKLFGEDYGQLLPRTFTLGGILSKKYISNNHPLDFPTQRLDLKYNDPKAHQKIEQLLETWNNEFKDVNTLYFLNNDGDVIYRNNISDWMKTLADNSKYWNIISSEDWVQIYEALEKKEKYTGTARTGPNSAIH</sequence>
<reference evidence="1" key="1">
    <citation type="submission" date="2021-06" db="EMBL/GenBank/DDBJ databases">
        <authorList>
            <person name="Kallberg Y."/>
            <person name="Tangrot J."/>
            <person name="Rosling A."/>
        </authorList>
    </citation>
    <scope>NUCLEOTIDE SEQUENCE</scope>
    <source>
        <strain evidence="1">MA453B</strain>
    </source>
</reference>
<organism evidence="1 2">
    <name type="scientific">Dentiscutata erythropus</name>
    <dbReference type="NCBI Taxonomy" id="1348616"/>
    <lineage>
        <taxon>Eukaryota</taxon>
        <taxon>Fungi</taxon>
        <taxon>Fungi incertae sedis</taxon>
        <taxon>Mucoromycota</taxon>
        <taxon>Glomeromycotina</taxon>
        <taxon>Glomeromycetes</taxon>
        <taxon>Diversisporales</taxon>
        <taxon>Gigasporaceae</taxon>
        <taxon>Dentiscutata</taxon>
    </lineage>
</organism>
<protein>
    <submittedName>
        <fullName evidence="1">23607_t:CDS:1</fullName>
    </submittedName>
</protein>
<comment type="caution">
    <text evidence="1">The sequence shown here is derived from an EMBL/GenBank/DDBJ whole genome shotgun (WGS) entry which is preliminary data.</text>
</comment>
<accession>A0A9N9NNS7</accession>
<dbReference type="EMBL" id="CAJVPY010014198">
    <property type="protein sequence ID" value="CAG8745139.1"/>
    <property type="molecule type" value="Genomic_DNA"/>
</dbReference>
<dbReference type="OrthoDB" id="2442829at2759"/>
<gene>
    <name evidence="1" type="ORF">DERYTH_LOCUS16365</name>
</gene>
<dbReference type="Proteomes" id="UP000789405">
    <property type="component" value="Unassembled WGS sequence"/>
</dbReference>